<accession>A0A4D5RXM5</accession>
<reference evidence="1" key="1">
    <citation type="submission" date="2019-04" db="EMBL/GenBank/DDBJ databases">
        <title>An insight into the mialome of Ixodes scapularis.</title>
        <authorList>
            <person name="Ribeiro J.M."/>
            <person name="Mather T.N."/>
            <person name="Karim S."/>
        </authorList>
    </citation>
    <scope>NUCLEOTIDE SEQUENCE</scope>
</reference>
<organism evidence="1">
    <name type="scientific">Ixodes scapularis</name>
    <name type="common">Black-legged tick</name>
    <name type="synonym">Deer tick</name>
    <dbReference type="NCBI Taxonomy" id="6945"/>
    <lineage>
        <taxon>Eukaryota</taxon>
        <taxon>Metazoa</taxon>
        <taxon>Ecdysozoa</taxon>
        <taxon>Arthropoda</taxon>
        <taxon>Chelicerata</taxon>
        <taxon>Arachnida</taxon>
        <taxon>Acari</taxon>
        <taxon>Parasitiformes</taxon>
        <taxon>Ixodida</taxon>
        <taxon>Ixodoidea</taxon>
        <taxon>Ixodidae</taxon>
        <taxon>Ixodinae</taxon>
        <taxon>Ixodes</taxon>
    </lineage>
</organism>
<proteinExistence type="predicted"/>
<evidence type="ECO:0000313" key="1">
    <source>
        <dbReference type="EMBL" id="MOY41705.1"/>
    </source>
</evidence>
<protein>
    <submittedName>
        <fullName evidence="1">Putative secreted protein</fullName>
    </submittedName>
</protein>
<sequence>MNTPFMCIMVIQVYFAALRSFLYFVYLGIMAEATSAQVFIHDRVHSTIMFSSAGHYVWSQVDSSYHSSNLESLKRRGHSQPFI</sequence>
<name>A0A4D5RXM5_IXOSC</name>
<dbReference type="AlphaFoldDB" id="A0A4D5RXM5"/>
<dbReference type="EMBL" id="GHJT01007734">
    <property type="protein sequence ID" value="MOY41705.1"/>
    <property type="molecule type" value="Transcribed_RNA"/>
</dbReference>